<keyword evidence="4" id="KW-0804">Transcription</keyword>
<gene>
    <name evidence="7" type="ORF">ERS852557_02714</name>
</gene>
<dbReference type="Gene3D" id="1.10.10.10">
    <property type="entry name" value="Winged helix-like DNA-binding domain superfamily/Winged helix DNA-binding domain"/>
    <property type="match status" value="1"/>
</dbReference>
<accession>A0A174TL31</accession>
<dbReference type="SUPFAM" id="SSF88659">
    <property type="entry name" value="Sigma3 and sigma4 domains of RNA polymerase sigma factors"/>
    <property type="match status" value="1"/>
</dbReference>
<sequence>MNLNSFNRFFTDYQQRFVSFACSYVHDEVIAEDIVIESMMYYWENKDRLPRDTNIPAYVLTTIKHKCIDYLRHQQVRQDTSDEMYHLYFWELSTRIATLEDFEPASVYTAEILEIVRKTLDSLPEQTRRIFVMSRYENKPHKEIADTFGMTVKGVEFHITKATKVLRLTLQDYLPASILFFYFS</sequence>
<name>A0A174TL31_BACT4</name>
<dbReference type="GO" id="GO:0003677">
    <property type="term" value="F:DNA binding"/>
    <property type="evidence" value="ECO:0007669"/>
    <property type="project" value="InterPro"/>
</dbReference>
<evidence type="ECO:0000256" key="4">
    <source>
        <dbReference type="ARBA" id="ARBA00023163"/>
    </source>
</evidence>
<organism evidence="7 8">
    <name type="scientific">Bacteroides thetaiotaomicron</name>
    <dbReference type="NCBI Taxonomy" id="818"/>
    <lineage>
        <taxon>Bacteria</taxon>
        <taxon>Pseudomonadati</taxon>
        <taxon>Bacteroidota</taxon>
        <taxon>Bacteroidia</taxon>
        <taxon>Bacteroidales</taxon>
        <taxon>Bacteroidaceae</taxon>
        <taxon>Bacteroides</taxon>
    </lineage>
</organism>
<evidence type="ECO:0000256" key="2">
    <source>
        <dbReference type="ARBA" id="ARBA00023015"/>
    </source>
</evidence>
<feature type="domain" description="RNA polymerase sigma-70 region 2" evidence="5">
    <location>
        <begin position="10"/>
        <end position="75"/>
    </location>
</feature>
<dbReference type="NCBIfam" id="TIGR02985">
    <property type="entry name" value="Sig70_bacteroi1"/>
    <property type="match status" value="1"/>
</dbReference>
<dbReference type="SUPFAM" id="SSF88946">
    <property type="entry name" value="Sigma2 domain of RNA polymerase sigma factors"/>
    <property type="match status" value="1"/>
</dbReference>
<evidence type="ECO:0000256" key="1">
    <source>
        <dbReference type="ARBA" id="ARBA00010641"/>
    </source>
</evidence>
<keyword evidence="2" id="KW-0805">Transcription regulation</keyword>
<comment type="similarity">
    <text evidence="1">Belongs to the sigma-70 factor family. ECF subfamily.</text>
</comment>
<dbReference type="InterPro" id="IPR013324">
    <property type="entry name" value="RNA_pol_sigma_r3/r4-like"/>
</dbReference>
<dbReference type="Pfam" id="PF08281">
    <property type="entry name" value="Sigma70_r4_2"/>
    <property type="match status" value="1"/>
</dbReference>
<dbReference type="GO" id="GO:0006352">
    <property type="term" value="P:DNA-templated transcription initiation"/>
    <property type="evidence" value="ECO:0007669"/>
    <property type="project" value="InterPro"/>
</dbReference>
<dbReference type="GO" id="GO:0016987">
    <property type="term" value="F:sigma factor activity"/>
    <property type="evidence" value="ECO:0007669"/>
    <property type="project" value="UniProtKB-KW"/>
</dbReference>
<dbReference type="AlphaFoldDB" id="A0A174TL31"/>
<evidence type="ECO:0000259" key="6">
    <source>
        <dbReference type="Pfam" id="PF08281"/>
    </source>
</evidence>
<dbReference type="NCBIfam" id="TIGR02937">
    <property type="entry name" value="sigma70-ECF"/>
    <property type="match status" value="1"/>
</dbReference>
<dbReference type="InterPro" id="IPR007627">
    <property type="entry name" value="RNA_pol_sigma70_r2"/>
</dbReference>
<feature type="domain" description="RNA polymerase sigma factor 70 region 4 type 2" evidence="6">
    <location>
        <begin position="114"/>
        <end position="163"/>
    </location>
</feature>
<protein>
    <submittedName>
        <fullName evidence="7">RNA polymerase ECF-type sigma factor</fullName>
    </submittedName>
</protein>
<dbReference type="EMBL" id="CZBI01000003">
    <property type="protein sequence ID" value="CUQ09756.1"/>
    <property type="molecule type" value="Genomic_DNA"/>
</dbReference>
<evidence type="ECO:0000259" key="5">
    <source>
        <dbReference type="Pfam" id="PF04542"/>
    </source>
</evidence>
<dbReference type="RefSeq" id="WP_055219296.1">
    <property type="nucleotide sequence ID" value="NZ_CZBI01000003.1"/>
</dbReference>
<dbReference type="Pfam" id="PF04542">
    <property type="entry name" value="Sigma70_r2"/>
    <property type="match status" value="1"/>
</dbReference>
<dbReference type="Gene3D" id="1.10.1740.10">
    <property type="match status" value="1"/>
</dbReference>
<dbReference type="InterPro" id="IPR013325">
    <property type="entry name" value="RNA_pol_sigma_r2"/>
</dbReference>
<dbReference type="PANTHER" id="PTHR43133:SF46">
    <property type="entry name" value="RNA POLYMERASE SIGMA-70 FACTOR ECF SUBFAMILY"/>
    <property type="match status" value="1"/>
</dbReference>
<dbReference type="PANTHER" id="PTHR43133">
    <property type="entry name" value="RNA POLYMERASE ECF-TYPE SIGMA FACTO"/>
    <property type="match status" value="1"/>
</dbReference>
<evidence type="ECO:0000313" key="7">
    <source>
        <dbReference type="EMBL" id="CUQ09756.1"/>
    </source>
</evidence>
<evidence type="ECO:0000256" key="3">
    <source>
        <dbReference type="ARBA" id="ARBA00023082"/>
    </source>
</evidence>
<dbReference type="InterPro" id="IPR014327">
    <property type="entry name" value="RNA_pol_sigma70_bacteroid"/>
</dbReference>
<dbReference type="InterPro" id="IPR039425">
    <property type="entry name" value="RNA_pol_sigma-70-like"/>
</dbReference>
<dbReference type="InterPro" id="IPR014284">
    <property type="entry name" value="RNA_pol_sigma-70_dom"/>
</dbReference>
<dbReference type="InterPro" id="IPR036388">
    <property type="entry name" value="WH-like_DNA-bd_sf"/>
</dbReference>
<proteinExistence type="inferred from homology"/>
<dbReference type="CDD" id="cd06171">
    <property type="entry name" value="Sigma70_r4"/>
    <property type="match status" value="1"/>
</dbReference>
<keyword evidence="3" id="KW-0731">Sigma factor</keyword>
<reference evidence="7 8" key="1">
    <citation type="submission" date="2015-09" db="EMBL/GenBank/DDBJ databases">
        <authorList>
            <consortium name="Pathogen Informatics"/>
        </authorList>
    </citation>
    <scope>NUCLEOTIDE SEQUENCE [LARGE SCALE GENOMIC DNA]</scope>
    <source>
        <strain evidence="7 8">2789STDY5834945</strain>
    </source>
</reference>
<dbReference type="InterPro" id="IPR013249">
    <property type="entry name" value="RNA_pol_sigma70_r4_t2"/>
</dbReference>
<dbReference type="Proteomes" id="UP000095541">
    <property type="component" value="Unassembled WGS sequence"/>
</dbReference>
<evidence type="ECO:0000313" key="8">
    <source>
        <dbReference type="Proteomes" id="UP000095541"/>
    </source>
</evidence>